<dbReference type="InterPro" id="IPR003822">
    <property type="entry name" value="PAH"/>
</dbReference>
<dbReference type="PANTHER" id="PTHR12346">
    <property type="entry name" value="SIN3B-RELATED"/>
    <property type="match status" value="1"/>
</dbReference>
<dbReference type="EMBL" id="JAVFWL010000001">
    <property type="protein sequence ID" value="KAK6729202.1"/>
    <property type="molecule type" value="Genomic_DNA"/>
</dbReference>
<evidence type="ECO:0000256" key="1">
    <source>
        <dbReference type="ARBA" id="ARBA00004123"/>
    </source>
</evidence>
<feature type="compositionally biased region" description="Acidic residues" evidence="5">
    <location>
        <begin position="965"/>
        <end position="976"/>
    </location>
</feature>
<dbReference type="Gene3D" id="1.20.1160.11">
    <property type="entry name" value="Paired amphipathic helix"/>
    <property type="match status" value="3"/>
</dbReference>
<evidence type="ECO:0000259" key="6">
    <source>
        <dbReference type="SMART" id="SM00761"/>
    </source>
</evidence>
<sequence>MYNSCGGAGGGGNVYDQYDINSQGMNQNRVKVEDALSYLDQVKTQFADQPNVYTQFLDIMKDFKSQAIDTPGVITRVSRLFHGRSALIMGFNTFLPPGFEVRVVGSRITITEPNGNTQVVMNNPEAERVVEQEKDQEQATIQPIRSIVEQATTESVQGTPTPAAIASSPSAMTTPILNHSSQDINEAIGYVNRIKARFANKPVVYKKFLDILHSYQRTVDQQARTPQTEKVVLDEVTALFGDEPDLLEEFRHFLPGVHGFRGSSDVPWDNSELKEAEIIISSDSDEAPNQEEISDSEPELGVKPKRKRCSKVTANATRPVTRSSNASVWKRDVDIKDAAMSASVEDIVYFDKIRRCLDERKHDTFLRALNLYSASIISASELLTMLDNVFGNQAYLLDGLRRLLGVEDDSNSTSTVGTIEQRFSSDLAHQIDYSSCKQLGVSYRSLPDSFKRPVCSGRTPLCHEVLNDTWVSFPSWSSEDSTHVSSKKTQYEEFIYRTEDERFELDIIIDVNKYAIESLELVRRRMERMTPAELDKFRLDEKLGGSSPSLMLRAIKRIYGEHASKITEGIKRNPFMTIPKVLDRMRDKEKEWREAQVAMNRIWREQNEKHMVRSLDHQSNALRNSDSKWIKAKALLHHIEVMFDERQQKSEEGQCEDVGPHMVMLYPEDRSILHDASNLVIHYVKRQSNIHKEEKNKIKTILRRCVTEWFGIDDEEMSDGEENNDPLIDEALPPKKRRIGDGPDDEPPKLALTTHYRLVYGGNSLFLFFRIHQMICDRLGKLKLKHIEQMKSYEEELNVAAMQAELYKIHGKGFGSHEQNASDTSNGLAIIKNPRRNPASNYADLLSEIKNLLDGNIDSNTFEDNVRLLFPVDGYLVITIDKLIAMVGRQLHFLATGADGLETMKLYQKFRYEQPISVFSQSLKKARIEEEYARSAETFFNCQNCFKIFVIYEKKPVVTIELVDTETEEEPVEDDTAQTCEDVAPEASSGDESEEVDEEHRQGSERAGPMKQNGLSTRARAAGAPNSGVPRSSRCTSATTRRSRLFLRRNARMRNADIAGEFVVVGGVSPTRSTYTWEGIIRRKRCSGLSFMERMHYIRKCRAGEMFAEEHGVTWLAKGMQKSRSHHPVYKFLQYNKYLLKNTSRSARLLSQRVS</sequence>
<dbReference type="PROSITE" id="PS51477">
    <property type="entry name" value="PAH"/>
    <property type="match status" value="2"/>
</dbReference>
<feature type="compositionally biased region" description="Acidic residues" evidence="5">
    <location>
        <begin position="284"/>
        <end position="298"/>
    </location>
</feature>
<evidence type="ECO:0000256" key="3">
    <source>
        <dbReference type="ARBA" id="ARBA00023242"/>
    </source>
</evidence>
<keyword evidence="3 4" id="KW-0539">Nucleus</keyword>
<comment type="subcellular location">
    <subcellularLocation>
        <location evidence="1 4">Nucleus</location>
    </subcellularLocation>
</comment>
<feature type="region of interest" description="Disordered" evidence="5">
    <location>
        <begin position="965"/>
        <end position="1039"/>
    </location>
</feature>
<evidence type="ECO:0000256" key="2">
    <source>
        <dbReference type="ARBA" id="ARBA00022491"/>
    </source>
</evidence>
<evidence type="ECO:0000313" key="8">
    <source>
        <dbReference type="Proteomes" id="UP001303046"/>
    </source>
</evidence>
<feature type="region of interest" description="Disordered" evidence="5">
    <location>
        <begin position="717"/>
        <end position="746"/>
    </location>
</feature>
<accession>A0ABR1BS37</accession>
<evidence type="ECO:0000313" key="7">
    <source>
        <dbReference type="EMBL" id="KAK6729202.1"/>
    </source>
</evidence>
<dbReference type="InterPro" id="IPR013194">
    <property type="entry name" value="HDAC_interact_dom"/>
</dbReference>
<feature type="region of interest" description="Disordered" evidence="5">
    <location>
        <begin position="284"/>
        <end position="305"/>
    </location>
</feature>
<keyword evidence="2" id="KW-0678">Repressor</keyword>
<reference evidence="7 8" key="1">
    <citation type="submission" date="2023-08" db="EMBL/GenBank/DDBJ databases">
        <title>A Necator americanus chromosomal reference genome.</title>
        <authorList>
            <person name="Ilik V."/>
            <person name="Petrzelkova K.J."/>
            <person name="Pardy F."/>
            <person name="Fuh T."/>
            <person name="Niatou-Singa F.S."/>
            <person name="Gouil Q."/>
            <person name="Baker L."/>
            <person name="Ritchie M.E."/>
            <person name="Jex A.R."/>
            <person name="Gazzola D."/>
            <person name="Li H."/>
            <person name="Toshio Fujiwara R."/>
            <person name="Zhan B."/>
            <person name="Aroian R.V."/>
            <person name="Pafco B."/>
            <person name="Schwarz E.M."/>
        </authorList>
    </citation>
    <scope>NUCLEOTIDE SEQUENCE [LARGE SCALE GENOMIC DNA]</scope>
    <source>
        <strain evidence="7 8">Aroian</strain>
        <tissue evidence="7">Whole animal</tissue>
    </source>
</reference>
<dbReference type="SUPFAM" id="SSF47762">
    <property type="entry name" value="PAH2 domain"/>
    <property type="match status" value="3"/>
</dbReference>
<comment type="caution">
    <text evidence="7">The sequence shown here is derived from an EMBL/GenBank/DDBJ whole genome shotgun (WGS) entry which is preliminary data.</text>
</comment>
<feature type="compositionally biased region" description="Acidic residues" evidence="5">
    <location>
        <begin position="717"/>
        <end position="728"/>
    </location>
</feature>
<dbReference type="Proteomes" id="UP001303046">
    <property type="component" value="Unassembled WGS sequence"/>
</dbReference>
<organism evidence="7 8">
    <name type="scientific">Necator americanus</name>
    <name type="common">Human hookworm</name>
    <dbReference type="NCBI Taxonomy" id="51031"/>
    <lineage>
        <taxon>Eukaryota</taxon>
        <taxon>Metazoa</taxon>
        <taxon>Ecdysozoa</taxon>
        <taxon>Nematoda</taxon>
        <taxon>Chromadorea</taxon>
        <taxon>Rhabditida</taxon>
        <taxon>Rhabditina</taxon>
        <taxon>Rhabditomorpha</taxon>
        <taxon>Strongyloidea</taxon>
        <taxon>Ancylostomatidae</taxon>
        <taxon>Bunostominae</taxon>
        <taxon>Necator</taxon>
    </lineage>
</organism>
<feature type="domain" description="Histone deacetylase interacting" evidence="6">
    <location>
        <begin position="435"/>
        <end position="536"/>
    </location>
</feature>
<proteinExistence type="predicted"/>
<evidence type="ECO:0000256" key="4">
    <source>
        <dbReference type="PROSITE-ProRule" id="PRU00810"/>
    </source>
</evidence>
<dbReference type="Pfam" id="PF16879">
    <property type="entry name" value="Sin3a_C"/>
    <property type="match status" value="1"/>
</dbReference>
<name>A0ABR1BS37_NECAM</name>
<protein>
    <recommendedName>
        <fullName evidence="6">Histone deacetylase interacting domain-containing protein</fullName>
    </recommendedName>
</protein>
<keyword evidence="8" id="KW-1185">Reference proteome</keyword>
<dbReference type="PANTHER" id="PTHR12346:SF0">
    <property type="entry name" value="SIN3A, ISOFORM G"/>
    <property type="match status" value="1"/>
</dbReference>
<dbReference type="InterPro" id="IPR039774">
    <property type="entry name" value="Sin3-like"/>
</dbReference>
<evidence type="ECO:0000256" key="5">
    <source>
        <dbReference type="SAM" id="MobiDB-lite"/>
    </source>
</evidence>
<gene>
    <name evidence="7" type="primary">Necator_chrI.g2446</name>
    <name evidence="7" type="ORF">RB195_006318</name>
</gene>
<dbReference type="InterPro" id="IPR031693">
    <property type="entry name" value="Sin3_C"/>
</dbReference>
<dbReference type="Pfam" id="PF02671">
    <property type="entry name" value="PAH"/>
    <property type="match status" value="3"/>
</dbReference>
<dbReference type="Pfam" id="PF08295">
    <property type="entry name" value="Sin3_corepress"/>
    <property type="match status" value="1"/>
</dbReference>
<dbReference type="SMART" id="SM00761">
    <property type="entry name" value="HDAC_interact"/>
    <property type="match status" value="1"/>
</dbReference>
<dbReference type="InterPro" id="IPR036600">
    <property type="entry name" value="PAH_sf"/>
</dbReference>